<feature type="region of interest" description="Disordered" evidence="1">
    <location>
        <begin position="171"/>
        <end position="203"/>
    </location>
</feature>
<dbReference type="InterPro" id="IPR001729">
    <property type="entry name" value="SP-C"/>
</dbReference>
<accession>C3YRL3</accession>
<dbReference type="PANTHER" id="PTHR10800">
    <property type="entry name" value="PULMONARY SURFACTANT-ASSOCIATED PROTEIN C"/>
    <property type="match status" value="1"/>
</dbReference>
<keyword evidence="2" id="KW-1133">Transmembrane helix</keyword>
<feature type="transmembrane region" description="Helical" evidence="2">
    <location>
        <begin position="18"/>
        <end position="37"/>
    </location>
</feature>
<keyword evidence="2" id="KW-0812">Transmembrane</keyword>
<organism>
    <name type="scientific">Branchiostoma floridae</name>
    <name type="common">Florida lancelet</name>
    <name type="synonym">Amphioxus</name>
    <dbReference type="NCBI Taxonomy" id="7739"/>
    <lineage>
        <taxon>Eukaryota</taxon>
        <taxon>Metazoa</taxon>
        <taxon>Chordata</taxon>
        <taxon>Cephalochordata</taxon>
        <taxon>Leptocardii</taxon>
        <taxon>Amphioxiformes</taxon>
        <taxon>Branchiostomatidae</taxon>
        <taxon>Branchiostoma</taxon>
    </lineage>
</organism>
<dbReference type="PANTHER" id="PTHR10800:SF4">
    <property type="entry name" value="PULMONARY SURFACTANT-ASSOCIATED PROTEIN C"/>
    <property type="match status" value="1"/>
</dbReference>
<proteinExistence type="predicted"/>
<protein>
    <submittedName>
        <fullName evidence="3">Uncharacterized protein</fullName>
    </submittedName>
</protein>
<sequence length="289" mass="31360">MSILLAIQTISVTRHLKIAHAVGVVLLLISAVARGALLGPDLNRRTTDVMIAHAVGGVLLVMSAVAGGTPLGPDLNRRTTDVMRSVQLAVGDELMEETVDVDQEKGTEIFRTVSSTGTSFVIMDVKNEGEVDPAERLSETFLSVGGEGGQVEPSELSESVAEFCEGLQAYRADKSSTRPSPTPEESAEEEGLPERNVPQQGSNAEQGLEKRFFGLLHKLFRKPSCHFVTKNVCSRKCHKVCGKRRRRGLVDGEPEKRFFGLVHHLLNKVTGCKSVCNNSCCPVKVKVCH</sequence>
<dbReference type="AlphaFoldDB" id="C3YRL3"/>
<evidence type="ECO:0000313" key="3">
    <source>
        <dbReference type="EMBL" id="EEN57210.1"/>
    </source>
</evidence>
<gene>
    <name evidence="3" type="ORF">BRAFLDRAFT_75640</name>
</gene>
<name>C3YRL3_BRAFL</name>
<keyword evidence="2" id="KW-0472">Membrane</keyword>
<dbReference type="EMBL" id="GG666547">
    <property type="protein sequence ID" value="EEN57210.1"/>
    <property type="molecule type" value="Genomic_DNA"/>
</dbReference>
<dbReference type="InParanoid" id="C3YRL3"/>
<dbReference type="GO" id="GO:0005576">
    <property type="term" value="C:extracellular region"/>
    <property type="evidence" value="ECO:0007669"/>
    <property type="project" value="InterPro"/>
</dbReference>
<feature type="transmembrane region" description="Helical" evidence="2">
    <location>
        <begin position="49"/>
        <end position="68"/>
    </location>
</feature>
<evidence type="ECO:0000256" key="1">
    <source>
        <dbReference type="SAM" id="MobiDB-lite"/>
    </source>
</evidence>
<dbReference type="GO" id="GO:0007585">
    <property type="term" value="P:respiratory gaseous exchange by respiratory system"/>
    <property type="evidence" value="ECO:0007669"/>
    <property type="project" value="InterPro"/>
</dbReference>
<reference evidence="3" key="1">
    <citation type="journal article" date="2008" name="Nature">
        <title>The amphioxus genome and the evolution of the chordate karyotype.</title>
        <authorList>
            <consortium name="US DOE Joint Genome Institute (JGI-PGF)"/>
            <person name="Putnam N.H."/>
            <person name="Butts T."/>
            <person name="Ferrier D.E.K."/>
            <person name="Furlong R.F."/>
            <person name="Hellsten U."/>
            <person name="Kawashima T."/>
            <person name="Robinson-Rechavi M."/>
            <person name="Shoguchi E."/>
            <person name="Terry A."/>
            <person name="Yu J.-K."/>
            <person name="Benito-Gutierrez E.L."/>
            <person name="Dubchak I."/>
            <person name="Garcia-Fernandez J."/>
            <person name="Gibson-Brown J.J."/>
            <person name="Grigoriev I.V."/>
            <person name="Horton A.C."/>
            <person name="de Jong P.J."/>
            <person name="Jurka J."/>
            <person name="Kapitonov V.V."/>
            <person name="Kohara Y."/>
            <person name="Kuroki Y."/>
            <person name="Lindquist E."/>
            <person name="Lucas S."/>
            <person name="Osoegawa K."/>
            <person name="Pennacchio L.A."/>
            <person name="Salamov A.A."/>
            <person name="Satou Y."/>
            <person name="Sauka-Spengler T."/>
            <person name="Schmutz J."/>
            <person name="Shin-I T."/>
            <person name="Toyoda A."/>
            <person name="Bronner-Fraser M."/>
            <person name="Fujiyama A."/>
            <person name="Holland L.Z."/>
            <person name="Holland P.W.H."/>
            <person name="Satoh N."/>
            <person name="Rokhsar D.S."/>
        </authorList>
    </citation>
    <scope>NUCLEOTIDE SEQUENCE [LARGE SCALE GENOMIC DNA]</scope>
    <source>
        <strain evidence="3">S238N-H82</strain>
        <tissue evidence="3">Testes</tissue>
    </source>
</reference>
<evidence type="ECO:0000256" key="2">
    <source>
        <dbReference type="SAM" id="Phobius"/>
    </source>
</evidence>